<comment type="caution">
    <text evidence="6">The sequence shown here is derived from an EMBL/GenBank/DDBJ whole genome shotgun (WGS) entry which is preliminary data.</text>
</comment>
<feature type="short sequence motif" description="DGA/G" evidence="4">
    <location>
        <begin position="200"/>
        <end position="202"/>
    </location>
</feature>
<dbReference type="InterPro" id="IPR050301">
    <property type="entry name" value="NTE"/>
</dbReference>
<dbReference type="PANTHER" id="PTHR14226">
    <property type="entry name" value="NEUROPATHY TARGET ESTERASE/SWISS CHEESE D.MELANOGASTER"/>
    <property type="match status" value="1"/>
</dbReference>
<keyword evidence="2 4" id="KW-0442">Lipid degradation</keyword>
<evidence type="ECO:0000256" key="1">
    <source>
        <dbReference type="ARBA" id="ARBA00022801"/>
    </source>
</evidence>
<accession>A0A059KR55</accession>
<evidence type="ECO:0000259" key="5">
    <source>
        <dbReference type="PROSITE" id="PS51635"/>
    </source>
</evidence>
<dbReference type="SUPFAM" id="SSF52151">
    <property type="entry name" value="FabD/lysophospholipase-like"/>
    <property type="match status" value="1"/>
</dbReference>
<dbReference type="PROSITE" id="PS51635">
    <property type="entry name" value="PNPLA"/>
    <property type="match status" value="1"/>
</dbReference>
<dbReference type="Pfam" id="PF01734">
    <property type="entry name" value="Patatin"/>
    <property type="match status" value="1"/>
</dbReference>
<feature type="short sequence motif" description="GXSXG" evidence="4">
    <location>
        <begin position="51"/>
        <end position="55"/>
    </location>
</feature>
<evidence type="ECO:0000256" key="2">
    <source>
        <dbReference type="ARBA" id="ARBA00022963"/>
    </source>
</evidence>
<name>A0A059KR55_9BURK</name>
<keyword evidence="3 4" id="KW-0443">Lipid metabolism</keyword>
<evidence type="ECO:0000256" key="4">
    <source>
        <dbReference type="PROSITE-ProRule" id="PRU01161"/>
    </source>
</evidence>
<dbReference type="AlphaFoldDB" id="A0A059KR55"/>
<protein>
    <recommendedName>
        <fullName evidence="5">PNPLA domain-containing protein</fullName>
    </recommendedName>
</protein>
<proteinExistence type="predicted"/>
<dbReference type="EMBL" id="AZRA01000017">
    <property type="protein sequence ID" value="KDB53714.1"/>
    <property type="molecule type" value="Genomic_DNA"/>
</dbReference>
<evidence type="ECO:0000313" key="6">
    <source>
        <dbReference type="EMBL" id="KDB53714.1"/>
    </source>
</evidence>
<feature type="short sequence motif" description="GXGXXG" evidence="4">
    <location>
        <begin position="23"/>
        <end position="28"/>
    </location>
</feature>
<dbReference type="STRING" id="34103.SAMN05421778_10381"/>
<dbReference type="Gene3D" id="3.40.1090.10">
    <property type="entry name" value="Cytosolic phospholipase A2 catalytic domain"/>
    <property type="match status" value="2"/>
</dbReference>
<dbReference type="GO" id="GO:0016787">
    <property type="term" value="F:hydrolase activity"/>
    <property type="evidence" value="ECO:0007669"/>
    <property type="project" value="UniProtKB-UniRule"/>
</dbReference>
<evidence type="ECO:0000256" key="3">
    <source>
        <dbReference type="ARBA" id="ARBA00023098"/>
    </source>
</evidence>
<feature type="active site" description="Nucleophile" evidence="4">
    <location>
        <position position="53"/>
    </location>
</feature>
<keyword evidence="7" id="KW-1185">Reference proteome</keyword>
<dbReference type="eggNOG" id="COG1752">
    <property type="taxonomic scope" value="Bacteria"/>
</dbReference>
<feature type="domain" description="PNPLA" evidence="5">
    <location>
        <begin position="19"/>
        <end position="213"/>
    </location>
</feature>
<feature type="active site" description="Proton acceptor" evidence="4">
    <location>
        <position position="200"/>
    </location>
</feature>
<dbReference type="GO" id="GO:0016042">
    <property type="term" value="P:lipid catabolic process"/>
    <property type="evidence" value="ECO:0007669"/>
    <property type="project" value="UniProtKB-UniRule"/>
</dbReference>
<gene>
    <name evidence="6" type="ORF">X805_06920</name>
</gene>
<sequence length="349" mass="38561">MFDLPILRRRVRTPLPLSLALQGGGAHGAYAWGVLDALLESGRFVPQAISGASAGAMNALVLADGWLRGGPDGAREALDAFWRRLGELLPTHWFVVGDERRPSLHGGVRLAMQWSRLLFAPQQLNPLDLNPLRDLLLERIDFARLRQADAPRLFIATTRADTGRLRLFDNASLSVEVALASACLPTLHRTVMIDGLPHWDGGFSANPPLWPLVEHGPAEADLLILMLMPLRFAELPGGAGAIRERSLDIAFGAAFQREAWLLGRAWQDARAGSGWACGPLARRLRGLRLHLIDERQQLAELPAESRLIAHQPFLIHLRDLGRQRAQDWLAQHREAIGRRSTVDLTDAFG</sequence>
<reference evidence="6 7" key="1">
    <citation type="journal article" date="2014" name="FEMS Microbiol. Ecol.">
        <title>Sphaerotilus natans encrusted with nanoball-shaped Fe(III) oxide minerals formed by nitrate-reducing mixotrophic Fe(II) oxidation.</title>
        <authorList>
            <person name="Park S."/>
            <person name="Kim D.H."/>
            <person name="Lee J.H."/>
            <person name="Hur H.G."/>
        </authorList>
    </citation>
    <scope>NUCLEOTIDE SEQUENCE [LARGE SCALE GENOMIC DNA]</scope>
    <source>
        <strain evidence="6 7">DSM 6575</strain>
    </source>
</reference>
<dbReference type="PATRIC" id="fig|1286631.3.peg.682"/>
<organism evidence="6 7">
    <name type="scientific">Sphaerotilus natans subsp. natans DSM 6575</name>
    <dbReference type="NCBI Taxonomy" id="1286631"/>
    <lineage>
        <taxon>Bacteria</taxon>
        <taxon>Pseudomonadati</taxon>
        <taxon>Pseudomonadota</taxon>
        <taxon>Betaproteobacteria</taxon>
        <taxon>Burkholderiales</taxon>
        <taxon>Sphaerotilaceae</taxon>
        <taxon>Sphaerotilus</taxon>
    </lineage>
</organism>
<evidence type="ECO:0000313" key="7">
    <source>
        <dbReference type="Proteomes" id="UP000026714"/>
    </source>
</evidence>
<dbReference type="PANTHER" id="PTHR14226:SF78">
    <property type="entry name" value="SLR0060 PROTEIN"/>
    <property type="match status" value="1"/>
</dbReference>
<keyword evidence="1 4" id="KW-0378">Hydrolase</keyword>
<dbReference type="RefSeq" id="WP_051631537.1">
    <property type="nucleotide sequence ID" value="NZ_AZRA01000017.1"/>
</dbReference>
<dbReference type="InterPro" id="IPR002641">
    <property type="entry name" value="PNPLA_dom"/>
</dbReference>
<dbReference type="Proteomes" id="UP000026714">
    <property type="component" value="Unassembled WGS sequence"/>
</dbReference>
<dbReference type="InterPro" id="IPR016035">
    <property type="entry name" value="Acyl_Trfase/lysoPLipase"/>
</dbReference>